<name>A0A7I4DPL2_PHYPA</name>
<accession>A0A7I4DPL2</accession>
<dbReference type="Gramene" id="Pp3c4_12570V3.2">
    <property type="protein sequence ID" value="Pp3c4_12570V3.2"/>
    <property type="gene ID" value="Pp3c4_12570"/>
</dbReference>
<protein>
    <submittedName>
        <fullName evidence="1">Uncharacterized protein</fullName>
    </submittedName>
</protein>
<organism evidence="1 2">
    <name type="scientific">Physcomitrium patens</name>
    <name type="common">Spreading-leaved earth moss</name>
    <name type="synonym">Physcomitrella patens</name>
    <dbReference type="NCBI Taxonomy" id="3218"/>
    <lineage>
        <taxon>Eukaryota</taxon>
        <taxon>Viridiplantae</taxon>
        <taxon>Streptophyta</taxon>
        <taxon>Embryophyta</taxon>
        <taxon>Bryophyta</taxon>
        <taxon>Bryophytina</taxon>
        <taxon>Bryopsida</taxon>
        <taxon>Funariidae</taxon>
        <taxon>Funariales</taxon>
        <taxon>Funariaceae</taxon>
        <taxon>Physcomitrium</taxon>
    </lineage>
</organism>
<evidence type="ECO:0000313" key="1">
    <source>
        <dbReference type="EnsemblPlants" id="Pp3c4_12570V3.2"/>
    </source>
</evidence>
<dbReference type="EMBL" id="ABEU02000004">
    <property type="status" value="NOT_ANNOTATED_CDS"/>
    <property type="molecule type" value="Genomic_DNA"/>
</dbReference>
<reference evidence="1 2" key="1">
    <citation type="journal article" date="2008" name="Science">
        <title>The Physcomitrella genome reveals evolutionary insights into the conquest of land by plants.</title>
        <authorList>
            <person name="Rensing S."/>
            <person name="Lang D."/>
            <person name="Zimmer A."/>
            <person name="Terry A."/>
            <person name="Salamov A."/>
            <person name="Shapiro H."/>
            <person name="Nishiyama T."/>
            <person name="Perroud P.-F."/>
            <person name="Lindquist E."/>
            <person name="Kamisugi Y."/>
            <person name="Tanahashi T."/>
            <person name="Sakakibara K."/>
            <person name="Fujita T."/>
            <person name="Oishi K."/>
            <person name="Shin-I T."/>
            <person name="Kuroki Y."/>
            <person name="Toyoda A."/>
            <person name="Suzuki Y."/>
            <person name="Hashimoto A."/>
            <person name="Yamaguchi K."/>
            <person name="Sugano A."/>
            <person name="Kohara Y."/>
            <person name="Fujiyama A."/>
            <person name="Anterola A."/>
            <person name="Aoki S."/>
            <person name="Ashton N."/>
            <person name="Barbazuk W.B."/>
            <person name="Barker E."/>
            <person name="Bennetzen J."/>
            <person name="Bezanilla M."/>
            <person name="Blankenship R."/>
            <person name="Cho S.H."/>
            <person name="Dutcher S."/>
            <person name="Estelle M."/>
            <person name="Fawcett J.A."/>
            <person name="Gundlach H."/>
            <person name="Hanada K."/>
            <person name="Heyl A."/>
            <person name="Hicks K.A."/>
            <person name="Hugh J."/>
            <person name="Lohr M."/>
            <person name="Mayer K."/>
            <person name="Melkozernov A."/>
            <person name="Murata T."/>
            <person name="Nelson D."/>
            <person name="Pils B."/>
            <person name="Prigge M."/>
            <person name="Reiss B."/>
            <person name="Renner T."/>
            <person name="Rombauts S."/>
            <person name="Rushton P."/>
            <person name="Sanderfoot A."/>
            <person name="Schween G."/>
            <person name="Shiu S.-H."/>
            <person name="Stueber K."/>
            <person name="Theodoulou F.L."/>
            <person name="Tu H."/>
            <person name="Van de Peer Y."/>
            <person name="Verrier P.J."/>
            <person name="Waters E."/>
            <person name="Wood A."/>
            <person name="Yang L."/>
            <person name="Cove D."/>
            <person name="Cuming A."/>
            <person name="Hasebe M."/>
            <person name="Lucas S."/>
            <person name="Mishler D.B."/>
            <person name="Reski R."/>
            <person name="Grigoriev I."/>
            <person name="Quatrano R.S."/>
            <person name="Boore J.L."/>
        </authorList>
    </citation>
    <scope>NUCLEOTIDE SEQUENCE [LARGE SCALE GENOMIC DNA]</scope>
    <source>
        <strain evidence="1 2">cv. Gransden 2004</strain>
    </source>
</reference>
<dbReference type="Proteomes" id="UP000006727">
    <property type="component" value="Chromosome 4"/>
</dbReference>
<reference evidence="1" key="3">
    <citation type="submission" date="2020-12" db="UniProtKB">
        <authorList>
            <consortium name="EnsemblPlants"/>
        </authorList>
    </citation>
    <scope>IDENTIFICATION</scope>
</reference>
<reference evidence="1 2" key="2">
    <citation type="journal article" date="2018" name="Plant J.">
        <title>The Physcomitrella patens chromosome-scale assembly reveals moss genome structure and evolution.</title>
        <authorList>
            <person name="Lang D."/>
            <person name="Ullrich K.K."/>
            <person name="Murat F."/>
            <person name="Fuchs J."/>
            <person name="Jenkins J."/>
            <person name="Haas F.B."/>
            <person name="Piednoel M."/>
            <person name="Gundlach H."/>
            <person name="Van Bel M."/>
            <person name="Meyberg R."/>
            <person name="Vives C."/>
            <person name="Morata J."/>
            <person name="Symeonidi A."/>
            <person name="Hiss M."/>
            <person name="Muchero W."/>
            <person name="Kamisugi Y."/>
            <person name="Saleh O."/>
            <person name="Blanc G."/>
            <person name="Decker E.L."/>
            <person name="van Gessel N."/>
            <person name="Grimwood J."/>
            <person name="Hayes R.D."/>
            <person name="Graham S.W."/>
            <person name="Gunter L.E."/>
            <person name="McDaniel S.F."/>
            <person name="Hoernstein S.N.W."/>
            <person name="Larsson A."/>
            <person name="Li F.W."/>
            <person name="Perroud P.F."/>
            <person name="Phillips J."/>
            <person name="Ranjan P."/>
            <person name="Rokshar D.S."/>
            <person name="Rothfels C.J."/>
            <person name="Schneider L."/>
            <person name="Shu S."/>
            <person name="Stevenson D.W."/>
            <person name="Thummler F."/>
            <person name="Tillich M."/>
            <person name="Villarreal Aguilar J.C."/>
            <person name="Widiez T."/>
            <person name="Wong G.K."/>
            <person name="Wymore A."/>
            <person name="Zhang Y."/>
            <person name="Zimmer A.D."/>
            <person name="Quatrano R.S."/>
            <person name="Mayer K.F.X."/>
            <person name="Goodstein D."/>
            <person name="Casacuberta J.M."/>
            <person name="Vandepoele K."/>
            <person name="Reski R."/>
            <person name="Cuming A.C."/>
            <person name="Tuskan G.A."/>
            <person name="Maumus F."/>
            <person name="Salse J."/>
            <person name="Schmutz J."/>
            <person name="Rensing S.A."/>
        </authorList>
    </citation>
    <scope>NUCLEOTIDE SEQUENCE [LARGE SCALE GENOMIC DNA]</scope>
    <source>
        <strain evidence="1 2">cv. Gransden 2004</strain>
    </source>
</reference>
<keyword evidence="2" id="KW-1185">Reference proteome</keyword>
<dbReference type="AlphaFoldDB" id="A0A7I4DPL2"/>
<proteinExistence type="predicted"/>
<evidence type="ECO:0000313" key="2">
    <source>
        <dbReference type="Proteomes" id="UP000006727"/>
    </source>
</evidence>
<dbReference type="EnsemblPlants" id="Pp3c4_12570V3.2">
    <property type="protein sequence ID" value="Pp3c4_12570V3.2"/>
    <property type="gene ID" value="Pp3c4_12570"/>
</dbReference>
<sequence>MESGNRTTLARIRDRHWIARWLL</sequence>